<evidence type="ECO:0000313" key="8">
    <source>
        <dbReference type="Proteomes" id="UP001337723"/>
    </source>
</evidence>
<proteinExistence type="predicted"/>
<sequence length="652" mass="68756">MIRLPTLIAAGSFVLAAVLAIFTAGFLAVAMERRSVEAITETLHAGGMTWAEISANGLQVFIDGTAPSEAAAFRAVSRAGAIIDADRLVNRVEIRRRDATAPPRFSVDVLRTTTGLQVIGLVPTATGLDPINDAIMAIENVGEVTNLVEIADFPVPPTWVAALDYGLRALQELPRSKVTIYADRVEVQAISESAEQRARFLATLERGQPQGVTVVLDISAPRPVITPFTLRFTIDADGARFETCAADTLAARDRIIQAAAAAGAQGVLTCTIGLGVPSPQWGDAVVTAIGALAQLGQGTVAFSDADVTFIAAEGTGQDDFDRVIGELSAALPDVFSLDGVLPTPQVDSASASTGPARLIATLSEDGRLRLRGRLPEGPVGRSVEAYARALFGAARTDIATRAVADLPQGWSIRAMAGLQALSQVGEGTMTLEPETLRLEGRTGDAAVASEITRFLAGELGQAAAFDVAVRYDEALDPVAALPTPEQCVERIQEIQAEGKITFDPGSVEINESAGEVLDRIAEVLPDCQHVRMEISGHTDSQGREEMNLNLSQSRADAVLNGLLAREVLVSNLVAQGYGESQPLASNETEEGREQNRRIEFRLLVEASEETDQAPVLEGENATGDAAEVPAGARPRPRPASLSGAPEQEDEAP</sequence>
<dbReference type="KEGG" id="rmai:MACH21_02170"/>
<evidence type="ECO:0000313" key="7">
    <source>
        <dbReference type="EMBL" id="BDW84040.1"/>
    </source>
</evidence>
<evidence type="ECO:0000256" key="1">
    <source>
        <dbReference type="ARBA" id="ARBA00004442"/>
    </source>
</evidence>
<dbReference type="InterPro" id="IPR006664">
    <property type="entry name" value="OMP_bac"/>
</dbReference>
<dbReference type="Proteomes" id="UP001337723">
    <property type="component" value="Chromosome"/>
</dbReference>
<dbReference type="Gene3D" id="3.30.1330.60">
    <property type="entry name" value="OmpA-like domain"/>
    <property type="match status" value="1"/>
</dbReference>
<gene>
    <name evidence="7" type="ORF">MACH21_02170</name>
</gene>
<dbReference type="PANTHER" id="PTHR30329">
    <property type="entry name" value="STATOR ELEMENT OF FLAGELLAR MOTOR COMPLEX"/>
    <property type="match status" value="1"/>
</dbReference>
<name>A0AA48HA59_9RHOB</name>
<protein>
    <submittedName>
        <fullName evidence="7">Membrane protein</fullName>
    </submittedName>
</protein>
<feature type="compositionally biased region" description="Low complexity" evidence="5">
    <location>
        <begin position="625"/>
        <end position="645"/>
    </location>
</feature>
<dbReference type="PROSITE" id="PS51123">
    <property type="entry name" value="OMPA_2"/>
    <property type="match status" value="1"/>
</dbReference>
<feature type="region of interest" description="Disordered" evidence="5">
    <location>
        <begin position="603"/>
        <end position="652"/>
    </location>
</feature>
<dbReference type="AlphaFoldDB" id="A0AA48HA59"/>
<dbReference type="InterPro" id="IPR006665">
    <property type="entry name" value="OmpA-like"/>
</dbReference>
<evidence type="ECO:0000256" key="5">
    <source>
        <dbReference type="SAM" id="MobiDB-lite"/>
    </source>
</evidence>
<organism evidence="7 8">
    <name type="scientific">Roseicyclus marinus</name>
    <dbReference type="NCBI Taxonomy" id="2161673"/>
    <lineage>
        <taxon>Bacteria</taxon>
        <taxon>Pseudomonadati</taxon>
        <taxon>Pseudomonadota</taxon>
        <taxon>Alphaproteobacteria</taxon>
        <taxon>Rhodobacterales</taxon>
        <taxon>Roseobacteraceae</taxon>
        <taxon>Roseicyclus</taxon>
    </lineage>
</organism>
<dbReference type="InterPro" id="IPR050330">
    <property type="entry name" value="Bact_OuterMem_StrucFunc"/>
</dbReference>
<dbReference type="InterPro" id="IPR036737">
    <property type="entry name" value="OmpA-like_sf"/>
</dbReference>
<dbReference type="GO" id="GO:0009279">
    <property type="term" value="C:cell outer membrane"/>
    <property type="evidence" value="ECO:0007669"/>
    <property type="project" value="UniProtKB-SubCell"/>
</dbReference>
<comment type="subcellular location">
    <subcellularLocation>
        <location evidence="1">Cell outer membrane</location>
    </subcellularLocation>
</comment>
<evidence type="ECO:0000259" key="6">
    <source>
        <dbReference type="PROSITE" id="PS51123"/>
    </source>
</evidence>
<dbReference type="PANTHER" id="PTHR30329:SF21">
    <property type="entry name" value="LIPOPROTEIN YIAD-RELATED"/>
    <property type="match status" value="1"/>
</dbReference>
<keyword evidence="3" id="KW-0998">Cell outer membrane</keyword>
<keyword evidence="2 4" id="KW-0472">Membrane</keyword>
<evidence type="ECO:0000256" key="4">
    <source>
        <dbReference type="PROSITE-ProRule" id="PRU00473"/>
    </source>
</evidence>
<reference evidence="7 8" key="1">
    <citation type="submission" date="2023-01" db="EMBL/GenBank/DDBJ databases">
        <title>Complete genome sequence of Roseicyclus marinus strain Dej080120_10.</title>
        <authorList>
            <person name="Ueki S."/>
            <person name="Maruyama F."/>
        </authorList>
    </citation>
    <scope>NUCLEOTIDE SEQUENCE [LARGE SCALE GENOMIC DNA]</scope>
    <source>
        <strain evidence="7 8">Dej080120_10</strain>
    </source>
</reference>
<dbReference type="Gene3D" id="3.40.1520.20">
    <property type="match status" value="2"/>
</dbReference>
<dbReference type="CDD" id="cd07185">
    <property type="entry name" value="OmpA_C-like"/>
    <property type="match status" value="1"/>
</dbReference>
<accession>A0AA48HA59</accession>
<feature type="domain" description="OmpA-like" evidence="6">
    <location>
        <begin position="489"/>
        <end position="606"/>
    </location>
</feature>
<dbReference type="SUPFAM" id="SSF103088">
    <property type="entry name" value="OmpA-like"/>
    <property type="match status" value="1"/>
</dbReference>
<keyword evidence="8" id="KW-1185">Reference proteome</keyword>
<dbReference type="PRINTS" id="PR01021">
    <property type="entry name" value="OMPADOMAIN"/>
</dbReference>
<dbReference type="Pfam" id="PF00691">
    <property type="entry name" value="OmpA"/>
    <property type="match status" value="1"/>
</dbReference>
<evidence type="ECO:0000256" key="2">
    <source>
        <dbReference type="ARBA" id="ARBA00023136"/>
    </source>
</evidence>
<evidence type="ECO:0000256" key="3">
    <source>
        <dbReference type="ARBA" id="ARBA00023237"/>
    </source>
</evidence>
<dbReference type="EMBL" id="AP027266">
    <property type="protein sequence ID" value="BDW84040.1"/>
    <property type="molecule type" value="Genomic_DNA"/>
</dbReference>